<dbReference type="GO" id="GO:1902201">
    <property type="term" value="P:negative regulation of bacterial-type flagellum-dependent cell motility"/>
    <property type="evidence" value="ECO:0007669"/>
    <property type="project" value="TreeGrafter"/>
</dbReference>
<feature type="transmembrane region" description="Helical" evidence="5">
    <location>
        <begin position="211"/>
        <end position="231"/>
    </location>
</feature>
<feature type="signal peptide" evidence="6">
    <location>
        <begin position="1"/>
        <end position="16"/>
    </location>
</feature>
<dbReference type="InterPro" id="IPR011622">
    <property type="entry name" value="7TMR_DISM_rcpt_extracell_dom2"/>
</dbReference>
<dbReference type="SUPFAM" id="SSF55073">
    <property type="entry name" value="Nucleotide cyclase"/>
    <property type="match status" value="1"/>
</dbReference>
<accession>A0A2K9LK08</accession>
<dbReference type="PROSITE" id="PS50887">
    <property type="entry name" value="GGDEF"/>
    <property type="match status" value="1"/>
</dbReference>
<dbReference type="Gene3D" id="3.30.70.270">
    <property type="match status" value="1"/>
</dbReference>
<dbReference type="GO" id="GO:0043709">
    <property type="term" value="P:cell adhesion involved in single-species biofilm formation"/>
    <property type="evidence" value="ECO:0007669"/>
    <property type="project" value="TreeGrafter"/>
</dbReference>
<dbReference type="Proteomes" id="UP000235116">
    <property type="component" value="Chromosome"/>
</dbReference>
<protein>
    <recommendedName>
        <fullName evidence="2">diguanylate cyclase</fullName>
        <ecNumber evidence="2">2.7.7.65</ecNumber>
    </recommendedName>
</protein>
<organism evidence="8 9">
    <name type="scientific">Ketobacter alkanivorans</name>
    <dbReference type="NCBI Taxonomy" id="1917421"/>
    <lineage>
        <taxon>Bacteria</taxon>
        <taxon>Pseudomonadati</taxon>
        <taxon>Pseudomonadota</taxon>
        <taxon>Gammaproteobacteria</taxon>
        <taxon>Pseudomonadales</taxon>
        <taxon>Ketobacteraceae</taxon>
        <taxon>Ketobacter</taxon>
    </lineage>
</organism>
<keyword evidence="9" id="KW-1185">Reference proteome</keyword>
<feature type="transmembrane region" description="Helical" evidence="5">
    <location>
        <begin position="275"/>
        <end position="296"/>
    </location>
</feature>
<dbReference type="KEGG" id="kak:Kalk_09850"/>
<dbReference type="FunFam" id="3.30.70.270:FF:000001">
    <property type="entry name" value="Diguanylate cyclase domain protein"/>
    <property type="match status" value="1"/>
</dbReference>
<dbReference type="Pfam" id="PF07696">
    <property type="entry name" value="7TMR-DISMED2"/>
    <property type="match status" value="1"/>
</dbReference>
<comment type="catalytic activity">
    <reaction evidence="3">
        <text>2 GTP = 3',3'-c-di-GMP + 2 diphosphate</text>
        <dbReference type="Rhea" id="RHEA:24898"/>
        <dbReference type="ChEBI" id="CHEBI:33019"/>
        <dbReference type="ChEBI" id="CHEBI:37565"/>
        <dbReference type="ChEBI" id="CHEBI:58805"/>
        <dbReference type="EC" id="2.7.7.65"/>
    </reaction>
</comment>
<feature type="transmembrane region" description="Helical" evidence="5">
    <location>
        <begin position="365"/>
        <end position="382"/>
    </location>
</feature>
<evidence type="ECO:0000256" key="6">
    <source>
        <dbReference type="SAM" id="SignalP"/>
    </source>
</evidence>
<dbReference type="Pfam" id="PF07695">
    <property type="entry name" value="7TMR-DISM_7TM"/>
    <property type="match status" value="1"/>
</dbReference>
<name>A0A2K9LK08_9GAMM</name>
<proteinExistence type="predicted"/>
<dbReference type="InterPro" id="IPR011623">
    <property type="entry name" value="7TMR_DISM_rcpt_extracell_dom1"/>
</dbReference>
<feature type="domain" description="GGDEF" evidence="7">
    <location>
        <begin position="490"/>
        <end position="625"/>
    </location>
</feature>
<dbReference type="PANTHER" id="PTHR45138:SF9">
    <property type="entry name" value="DIGUANYLATE CYCLASE DGCM-RELATED"/>
    <property type="match status" value="1"/>
</dbReference>
<dbReference type="Gene3D" id="2.60.40.2380">
    <property type="match status" value="1"/>
</dbReference>
<dbReference type="SMART" id="SM00267">
    <property type="entry name" value="GGDEF"/>
    <property type="match status" value="1"/>
</dbReference>
<evidence type="ECO:0000313" key="8">
    <source>
        <dbReference type="EMBL" id="AUM12699.1"/>
    </source>
</evidence>
<dbReference type="PANTHER" id="PTHR45138">
    <property type="entry name" value="REGULATORY COMPONENTS OF SENSORY TRANSDUCTION SYSTEM"/>
    <property type="match status" value="1"/>
</dbReference>
<gene>
    <name evidence="8" type="ORF">Kalk_09850</name>
</gene>
<dbReference type="InterPro" id="IPR000160">
    <property type="entry name" value="GGDEF_dom"/>
</dbReference>
<sequence length="627" mass="71183">MLVGMFVLLSVGTAYGATQAETVEIATEGQVRLLSEHVRYWQQPEGVEIESLDQLMDVDWLTMQKASINAGKSKTPVWFYFDIENTNTELVTRLLEIRWINLSVVDFYAIDLESGETSKMEAGLLHERSLGDNSNTSWIFPVHLESGQKKRVYLRVVSRFNLFLPMFIWQVDALDKQQWQRYVWYGLAFGVLGAMLLYNMSLFGFTRDSSYFYYSLYAGSVIMYEAGLTGVGDHLIWGHIQWFRMNGFALSIYVSFFAAALFMRNFLQLKTYGGWVLHLNTFFVGYWLLSAITLLLGKDYLIVVNEIFALISCVVALATSIALWNKGNVSARYFTIAWGGLIALTFVAVLMMEGFLPYVSITENGQLIGFVVEMLLLSFALAERINRERKEREMAQVRALDLQKLISTEREEKLMAQEAMLQMQKETNSQLEARVALRTQELERTMTNLEIANRELAKLSVTDPLTKVHNRRYFDETLTREQERSVRTGQALSLILVDIDHFKQFNDSYGHLVGDDCLRLVASAIGDAASRGSDLVARYGGEEFAIVLPDTTQQEAYQVAERVRDRINHLKFIYKGKRIPISASLGVAGWVMVAGDEQHELIEAADKALYEAKTNGRNCCVLSNLAG</sequence>
<dbReference type="InterPro" id="IPR043128">
    <property type="entry name" value="Rev_trsase/Diguanyl_cyclase"/>
</dbReference>
<dbReference type="InterPro" id="IPR029787">
    <property type="entry name" value="Nucleotide_cyclase"/>
</dbReference>
<keyword evidence="4" id="KW-0175">Coiled coil</keyword>
<evidence type="ECO:0000313" key="9">
    <source>
        <dbReference type="Proteomes" id="UP000235116"/>
    </source>
</evidence>
<dbReference type="NCBIfam" id="TIGR00254">
    <property type="entry name" value="GGDEF"/>
    <property type="match status" value="1"/>
</dbReference>
<evidence type="ECO:0000256" key="3">
    <source>
        <dbReference type="ARBA" id="ARBA00034247"/>
    </source>
</evidence>
<keyword evidence="5" id="KW-0812">Transmembrane</keyword>
<feature type="transmembrane region" description="Helical" evidence="5">
    <location>
        <begin position="336"/>
        <end position="359"/>
    </location>
</feature>
<feature type="chain" id="PRO_5014642667" description="diguanylate cyclase" evidence="6">
    <location>
        <begin position="17"/>
        <end position="627"/>
    </location>
</feature>
<feature type="transmembrane region" description="Helical" evidence="5">
    <location>
        <begin position="243"/>
        <end position="263"/>
    </location>
</feature>
<evidence type="ECO:0000256" key="4">
    <source>
        <dbReference type="SAM" id="Coils"/>
    </source>
</evidence>
<keyword evidence="6" id="KW-0732">Signal</keyword>
<dbReference type="GO" id="GO:0005886">
    <property type="term" value="C:plasma membrane"/>
    <property type="evidence" value="ECO:0007669"/>
    <property type="project" value="TreeGrafter"/>
</dbReference>
<feature type="transmembrane region" description="Helical" evidence="5">
    <location>
        <begin position="182"/>
        <end position="199"/>
    </location>
</feature>
<evidence type="ECO:0000256" key="1">
    <source>
        <dbReference type="ARBA" id="ARBA00001946"/>
    </source>
</evidence>
<dbReference type="InterPro" id="IPR050469">
    <property type="entry name" value="Diguanylate_Cyclase"/>
</dbReference>
<keyword evidence="5" id="KW-0472">Membrane</keyword>
<dbReference type="EMBL" id="CP022684">
    <property type="protein sequence ID" value="AUM12699.1"/>
    <property type="molecule type" value="Genomic_DNA"/>
</dbReference>
<evidence type="ECO:0000256" key="5">
    <source>
        <dbReference type="SAM" id="Phobius"/>
    </source>
</evidence>
<dbReference type="GO" id="GO:0052621">
    <property type="term" value="F:diguanylate cyclase activity"/>
    <property type="evidence" value="ECO:0007669"/>
    <property type="project" value="UniProtKB-EC"/>
</dbReference>
<keyword evidence="5" id="KW-1133">Transmembrane helix</keyword>
<reference evidence="9" key="1">
    <citation type="submission" date="2017-08" db="EMBL/GenBank/DDBJ databases">
        <title>Direct submision.</title>
        <authorList>
            <person name="Kim S.-J."/>
            <person name="Rhee S.-K."/>
        </authorList>
    </citation>
    <scope>NUCLEOTIDE SEQUENCE [LARGE SCALE GENOMIC DNA]</scope>
    <source>
        <strain evidence="9">GI5</strain>
    </source>
</reference>
<comment type="cofactor">
    <cofactor evidence="1">
        <name>Mg(2+)</name>
        <dbReference type="ChEBI" id="CHEBI:18420"/>
    </cofactor>
</comment>
<feature type="transmembrane region" description="Helical" evidence="5">
    <location>
        <begin position="302"/>
        <end position="324"/>
    </location>
</feature>
<feature type="coiled-coil region" evidence="4">
    <location>
        <begin position="414"/>
        <end position="462"/>
    </location>
</feature>
<evidence type="ECO:0000259" key="7">
    <source>
        <dbReference type="PROSITE" id="PS50887"/>
    </source>
</evidence>
<dbReference type="EC" id="2.7.7.65" evidence="2"/>
<dbReference type="Pfam" id="PF00990">
    <property type="entry name" value="GGDEF"/>
    <property type="match status" value="1"/>
</dbReference>
<dbReference type="CDD" id="cd01949">
    <property type="entry name" value="GGDEF"/>
    <property type="match status" value="1"/>
</dbReference>
<dbReference type="AlphaFoldDB" id="A0A2K9LK08"/>
<evidence type="ECO:0000256" key="2">
    <source>
        <dbReference type="ARBA" id="ARBA00012528"/>
    </source>
</evidence>